<dbReference type="PANTHER" id="PTHR21310">
    <property type="entry name" value="AMINOGLYCOSIDE PHOSPHOTRANSFERASE-RELATED-RELATED"/>
    <property type="match status" value="1"/>
</dbReference>
<comment type="caution">
    <text evidence="3">The sequence shown here is derived from an EMBL/GenBank/DDBJ whole genome shotgun (WGS) entry which is preliminary data.</text>
</comment>
<organism evidence="3 4">
    <name type="scientific">Fusarium beomiforme</name>
    <dbReference type="NCBI Taxonomy" id="44412"/>
    <lineage>
        <taxon>Eukaryota</taxon>
        <taxon>Fungi</taxon>
        <taxon>Dikarya</taxon>
        <taxon>Ascomycota</taxon>
        <taxon>Pezizomycotina</taxon>
        <taxon>Sordariomycetes</taxon>
        <taxon>Hypocreomycetidae</taxon>
        <taxon>Hypocreales</taxon>
        <taxon>Nectriaceae</taxon>
        <taxon>Fusarium</taxon>
        <taxon>Fusarium burgessii species complex</taxon>
    </lineage>
</organism>
<protein>
    <submittedName>
        <fullName evidence="3">Altered inheritance of mitochondria 9 mitochondrial</fullName>
    </submittedName>
</protein>
<dbReference type="AlphaFoldDB" id="A0A9P5AHF2"/>
<name>A0A9P5AHF2_9HYPO</name>
<dbReference type="InterPro" id="IPR002575">
    <property type="entry name" value="Aminoglycoside_PTrfase"/>
</dbReference>
<dbReference type="Proteomes" id="UP000730481">
    <property type="component" value="Unassembled WGS sequence"/>
</dbReference>
<dbReference type="OrthoDB" id="10003767at2759"/>
<dbReference type="SUPFAM" id="SSF56112">
    <property type="entry name" value="Protein kinase-like (PK-like)"/>
    <property type="match status" value="1"/>
</dbReference>
<evidence type="ECO:0000313" key="3">
    <source>
        <dbReference type="EMBL" id="KAF4338494.1"/>
    </source>
</evidence>
<evidence type="ECO:0000313" key="4">
    <source>
        <dbReference type="Proteomes" id="UP000730481"/>
    </source>
</evidence>
<keyword evidence="4" id="KW-1185">Reference proteome</keyword>
<feature type="region of interest" description="Disordered" evidence="1">
    <location>
        <begin position="1"/>
        <end position="61"/>
    </location>
</feature>
<gene>
    <name evidence="3" type="ORF">FBEOM_7639</name>
</gene>
<dbReference type="Pfam" id="PF01636">
    <property type="entry name" value="APH"/>
    <property type="match status" value="1"/>
</dbReference>
<reference evidence="3" key="1">
    <citation type="journal article" date="2017" name="Mycologia">
        <title>Fusarium algeriense, sp. nov., a novel toxigenic crown rot pathogen of durum wheat from Algeria is nested in the Fusarium burgessii species complex.</title>
        <authorList>
            <person name="Laraba I."/>
            <person name="Keddad A."/>
            <person name="Boureghda H."/>
            <person name="Abdallah N."/>
            <person name="Vaughan M.M."/>
            <person name="Proctor R.H."/>
            <person name="Busman M."/>
            <person name="O'Donnell K."/>
        </authorList>
    </citation>
    <scope>NUCLEOTIDE SEQUENCE</scope>
    <source>
        <strain evidence="3">NRRL 25174</strain>
    </source>
</reference>
<feature type="compositionally biased region" description="Acidic residues" evidence="1">
    <location>
        <begin position="48"/>
        <end position="60"/>
    </location>
</feature>
<proteinExistence type="predicted"/>
<reference evidence="3" key="2">
    <citation type="submission" date="2020-02" db="EMBL/GenBank/DDBJ databases">
        <title>Identification and distribution of gene clusters putatively required for synthesis of sphingolipid metabolism inhibitors in phylogenetically diverse species of the filamentous fungus Fusarium.</title>
        <authorList>
            <person name="Kim H.-S."/>
            <person name="Busman M."/>
            <person name="Brown D.W."/>
            <person name="Divon H."/>
            <person name="Uhlig S."/>
            <person name="Proctor R.H."/>
        </authorList>
    </citation>
    <scope>NUCLEOTIDE SEQUENCE</scope>
    <source>
        <strain evidence="3">NRRL 25174</strain>
    </source>
</reference>
<dbReference type="PANTHER" id="PTHR21310:SF51">
    <property type="entry name" value="AMINOGLYCOSIDE PHOSPHOTRANSFERASE DOMAIN-CONTAINING PROTEIN"/>
    <property type="match status" value="1"/>
</dbReference>
<evidence type="ECO:0000256" key="1">
    <source>
        <dbReference type="SAM" id="MobiDB-lite"/>
    </source>
</evidence>
<feature type="compositionally biased region" description="Polar residues" evidence="1">
    <location>
        <begin position="18"/>
        <end position="32"/>
    </location>
</feature>
<accession>A0A9P5AHF2</accession>
<sequence>MPAPLEYLSDEWTDTDAEINSGNFSDICSNNGYDDDSIEGSDAGSEAGSDDGSDDDSDDGGLDREIFGPLLDIGEDSILALATRIAQDVLHIAPDNAELLDTLSGSYNIVHIVQVEDLKLVIRIPATGWGDGMTKDASDALASQVTTMRFIREKTRAPVPEVYNWDPTINNEISAPFICMSFVPGETVSSVWFNESIDTEAREQLRLNILTSLSVIMAKFSSLSFDKMGSIKQAEDGTISIGPLYEWDENEDGSLHAKAVRTYFSTDEYLACNMQTRTDDSVWDRAEAKMIEAILEHSSFLHSHSRFVLTPPDFDSQNILVDEEGNVTGLIGWDHCQTEPPQLGYAAYPGWITKDWDPLMYGWPYEQDFEDSPETLQRYREHYNKEMCKALSGHEDMSLTKDSHIAEAAFMGALNNMTRLDICRKFVEVALNLDQDDARGVLLDIGDGDYDKGKWDVLKDKLKALVCPPATTSQTVERSGIVDKGALGIDTYSFL</sequence>
<dbReference type="EMBL" id="PVQB02000341">
    <property type="protein sequence ID" value="KAF4338494.1"/>
    <property type="molecule type" value="Genomic_DNA"/>
</dbReference>
<dbReference type="InterPro" id="IPR051678">
    <property type="entry name" value="AGP_Transferase"/>
</dbReference>
<evidence type="ECO:0000259" key="2">
    <source>
        <dbReference type="Pfam" id="PF01636"/>
    </source>
</evidence>
<feature type="domain" description="Aminoglycoside phosphotransferase" evidence="2">
    <location>
        <begin position="136"/>
        <end position="341"/>
    </location>
</feature>
<feature type="compositionally biased region" description="Acidic residues" evidence="1">
    <location>
        <begin position="8"/>
        <end position="17"/>
    </location>
</feature>
<dbReference type="InterPro" id="IPR011009">
    <property type="entry name" value="Kinase-like_dom_sf"/>
</dbReference>